<dbReference type="Proteomes" id="UP000198157">
    <property type="component" value="Unassembled WGS sequence"/>
</dbReference>
<evidence type="ECO:0000256" key="3">
    <source>
        <dbReference type="ARBA" id="ARBA00038922"/>
    </source>
</evidence>
<dbReference type="Gene3D" id="3.10.290.10">
    <property type="entry name" value="RNA-binding S4 domain"/>
    <property type="match status" value="1"/>
</dbReference>
<dbReference type="EMBL" id="NIVS01000040">
    <property type="protein sequence ID" value="OWQ51535.1"/>
    <property type="molecule type" value="Genomic_DNA"/>
</dbReference>
<evidence type="ECO:0000256" key="6">
    <source>
        <dbReference type="ARBA" id="ARBA00041697"/>
    </source>
</evidence>
<dbReference type="SMART" id="SM00363">
    <property type="entry name" value="S4"/>
    <property type="match status" value="1"/>
</dbReference>
<dbReference type="PANTHER" id="PTHR47683">
    <property type="entry name" value="PSEUDOURIDINE SYNTHASE FAMILY PROTEIN-RELATED"/>
    <property type="match status" value="1"/>
</dbReference>
<dbReference type="PROSITE" id="PS50889">
    <property type="entry name" value="S4"/>
    <property type="match status" value="1"/>
</dbReference>
<proteinExistence type="predicted"/>
<organism evidence="12 13">
    <name type="scientific">Stenotrophomonas maltophilia</name>
    <name type="common">Pseudomonas maltophilia</name>
    <name type="synonym">Xanthomonas maltophilia</name>
    <dbReference type="NCBI Taxonomy" id="40324"/>
    <lineage>
        <taxon>Bacteria</taxon>
        <taxon>Pseudomonadati</taxon>
        <taxon>Pseudomonadota</taxon>
        <taxon>Gammaproteobacteria</taxon>
        <taxon>Lysobacterales</taxon>
        <taxon>Lysobacteraceae</taxon>
        <taxon>Stenotrophomonas</taxon>
        <taxon>Stenotrophomonas maltophilia group</taxon>
    </lineage>
</organism>
<feature type="domain" description="RNA-binding S4" evidence="11">
    <location>
        <begin position="5"/>
        <end position="69"/>
    </location>
</feature>
<dbReference type="CDD" id="cd02555">
    <property type="entry name" value="PSSA_1"/>
    <property type="match status" value="1"/>
</dbReference>
<evidence type="ECO:0000256" key="10">
    <source>
        <dbReference type="PROSITE-ProRule" id="PRU00182"/>
    </source>
</evidence>
<dbReference type="PANTHER" id="PTHR47683:SF2">
    <property type="entry name" value="RNA-BINDING S4 DOMAIN-CONTAINING PROTEIN"/>
    <property type="match status" value="1"/>
</dbReference>
<dbReference type="EC" id="5.4.99.21" evidence="3"/>
<dbReference type="AlphaFoldDB" id="A0A246HL28"/>
<dbReference type="GO" id="GO:0001522">
    <property type="term" value="P:pseudouridine synthesis"/>
    <property type="evidence" value="ECO:0007669"/>
    <property type="project" value="InterPro"/>
</dbReference>
<evidence type="ECO:0000313" key="12">
    <source>
        <dbReference type="EMBL" id="OWQ51535.1"/>
    </source>
</evidence>
<evidence type="ECO:0000256" key="7">
    <source>
        <dbReference type="ARBA" id="ARBA00042843"/>
    </source>
</evidence>
<dbReference type="OrthoDB" id="9807213at2"/>
<dbReference type="InterPro" id="IPR050343">
    <property type="entry name" value="RsuA_PseudoU_synthase"/>
</dbReference>
<evidence type="ECO:0000313" key="13">
    <source>
        <dbReference type="Proteomes" id="UP000198157"/>
    </source>
</evidence>
<name>A0A246HL28_STEMA</name>
<accession>A0A246HL28</accession>
<comment type="catalytic activity">
    <reaction evidence="1">
        <text>uridine(35) in tRNA(Tyr) = pseudouridine(35) in tRNA(Tyr)</text>
        <dbReference type="Rhea" id="RHEA:60556"/>
        <dbReference type="Rhea" id="RHEA-COMP:15607"/>
        <dbReference type="Rhea" id="RHEA-COMP:15608"/>
        <dbReference type="ChEBI" id="CHEBI:65314"/>
        <dbReference type="ChEBI" id="CHEBI:65315"/>
    </reaction>
</comment>
<evidence type="ECO:0000256" key="5">
    <source>
        <dbReference type="ARBA" id="ARBA00041420"/>
    </source>
</evidence>
<evidence type="ECO:0000256" key="2">
    <source>
        <dbReference type="ARBA" id="ARBA00036535"/>
    </source>
</evidence>
<evidence type="ECO:0000259" key="11">
    <source>
        <dbReference type="SMART" id="SM00363"/>
    </source>
</evidence>
<dbReference type="Gene3D" id="3.30.2350.10">
    <property type="entry name" value="Pseudouridine synthase"/>
    <property type="match status" value="1"/>
</dbReference>
<dbReference type="InterPro" id="IPR020103">
    <property type="entry name" value="PsdUridine_synth_cat_dom_sf"/>
</dbReference>
<comment type="caution">
    <text evidence="12">The sequence shown here is derived from an EMBL/GenBank/DDBJ whole genome shotgun (WGS) entry which is preliminary data.</text>
</comment>
<dbReference type="GO" id="GO:0003723">
    <property type="term" value="F:RNA binding"/>
    <property type="evidence" value="ECO:0007669"/>
    <property type="project" value="UniProtKB-KW"/>
</dbReference>
<dbReference type="CDD" id="cd00165">
    <property type="entry name" value="S4"/>
    <property type="match status" value="1"/>
</dbReference>
<protein>
    <recommendedName>
        <fullName evidence="4">Dual-specificity RNA pseudouridine synthase RluF</fullName>
        <ecNumber evidence="3">5.4.99.21</ecNumber>
    </recommendedName>
    <alternativeName>
        <fullName evidence="6">23S rRNA pseudouridine(2604) synthase</fullName>
    </alternativeName>
    <alternativeName>
        <fullName evidence="8">Ribosomal large subunit pseudouridine synthase F</fullName>
    </alternativeName>
    <alternativeName>
        <fullName evidence="7">rRNA pseudouridylate synthase F</fullName>
    </alternativeName>
    <alternativeName>
        <fullName evidence="9">rRNA-uridine isomerase F</fullName>
    </alternativeName>
    <alternativeName>
        <fullName evidence="5">tRNA(Tyr) pseudouridine(35) synthase</fullName>
    </alternativeName>
</protein>
<dbReference type="InterPro" id="IPR036986">
    <property type="entry name" value="S4_RNA-bd_sf"/>
</dbReference>
<evidence type="ECO:0000256" key="1">
    <source>
        <dbReference type="ARBA" id="ARBA00036390"/>
    </source>
</evidence>
<dbReference type="SUPFAM" id="SSF55120">
    <property type="entry name" value="Pseudouridine synthase"/>
    <property type="match status" value="1"/>
</dbReference>
<dbReference type="GO" id="GO:0160138">
    <property type="term" value="F:23S rRNA pseudouridine(2604) synthase activity"/>
    <property type="evidence" value="ECO:0007669"/>
    <property type="project" value="UniProtKB-EC"/>
</dbReference>
<dbReference type="SUPFAM" id="SSF55174">
    <property type="entry name" value="Alpha-L RNA-binding motif"/>
    <property type="match status" value="1"/>
</dbReference>
<evidence type="ECO:0000256" key="8">
    <source>
        <dbReference type="ARBA" id="ARBA00042890"/>
    </source>
</evidence>
<keyword evidence="10" id="KW-0694">RNA-binding</keyword>
<comment type="catalytic activity">
    <reaction evidence="2">
        <text>uridine(2604) in 23S rRNA = pseudouridine(2604) in 23S rRNA</text>
        <dbReference type="Rhea" id="RHEA:38875"/>
        <dbReference type="Rhea" id="RHEA-COMP:10093"/>
        <dbReference type="Rhea" id="RHEA-COMP:10094"/>
        <dbReference type="ChEBI" id="CHEBI:65314"/>
        <dbReference type="ChEBI" id="CHEBI:65315"/>
        <dbReference type="EC" id="5.4.99.21"/>
    </reaction>
</comment>
<sequence>MTDPIRLDKRLTSLIGCSRGDAQRYIEGGWVTVNGQVVEQPQTMVTDEAIVLRENAEATRTETVSMLLHKPAGMRSDELCALVTPDSRSELDATGVTLLQRHFHALQLVMPLSDDESGLVVVSQDGRVISHLKDRGATLEQEYLVEVSGELAPYGMKRLAHGLSFRNWPLPPCKVSWQNETRLRFAIKAVHPGQLRDMCRQVGLEVVSIRRLRIGRVAMGKLVPGQWRYLAPDERF</sequence>
<gene>
    <name evidence="12" type="ORF">CEE60_14565</name>
</gene>
<reference evidence="12 13" key="1">
    <citation type="submission" date="2017-06" db="EMBL/GenBank/DDBJ databases">
        <authorList>
            <person name="Kim H.J."/>
            <person name="Triplett B.A."/>
        </authorList>
    </citation>
    <scope>NUCLEOTIDE SEQUENCE [LARGE SCALE GENOMIC DNA]</scope>
    <source>
        <strain evidence="12 13">13146</strain>
    </source>
</reference>
<evidence type="ECO:0000256" key="9">
    <source>
        <dbReference type="ARBA" id="ARBA00043147"/>
    </source>
</evidence>
<dbReference type="InterPro" id="IPR002942">
    <property type="entry name" value="S4_RNA-bd"/>
</dbReference>
<dbReference type="GO" id="GO:0006396">
    <property type="term" value="P:RNA processing"/>
    <property type="evidence" value="ECO:0007669"/>
    <property type="project" value="UniProtKB-ARBA"/>
</dbReference>
<dbReference type="Pfam" id="PF01479">
    <property type="entry name" value="S4"/>
    <property type="match status" value="1"/>
</dbReference>
<evidence type="ECO:0000256" key="4">
    <source>
        <dbReference type="ARBA" id="ARBA00039989"/>
    </source>
</evidence>